<sequence length="127" mass="14650">MNLGELLELTEIHKDMNALIKCDFRDIQKSFAILQERYMRICQYKHDTPTKSIPITRTPSTNFSTPKTTPKRKLKLTPQKSSKSSRKSSNNSEIDPENIFGRPLKVNLHDIFQDYVSSSDEGKLSFN</sequence>
<dbReference type="Proteomes" id="UP000187209">
    <property type="component" value="Unassembled WGS sequence"/>
</dbReference>
<protein>
    <submittedName>
        <fullName evidence="2">Uncharacterized protein</fullName>
    </submittedName>
</protein>
<evidence type="ECO:0000313" key="2">
    <source>
        <dbReference type="EMBL" id="OMJ91755.1"/>
    </source>
</evidence>
<name>A0A1R2CRZ9_9CILI</name>
<evidence type="ECO:0000313" key="3">
    <source>
        <dbReference type="Proteomes" id="UP000187209"/>
    </source>
</evidence>
<feature type="region of interest" description="Disordered" evidence="1">
    <location>
        <begin position="49"/>
        <end position="99"/>
    </location>
</feature>
<gene>
    <name evidence="2" type="ORF">SteCoe_5656</name>
</gene>
<keyword evidence="3" id="KW-1185">Reference proteome</keyword>
<proteinExistence type="predicted"/>
<reference evidence="2 3" key="1">
    <citation type="submission" date="2016-11" db="EMBL/GenBank/DDBJ databases">
        <title>The macronuclear genome of Stentor coeruleus: a giant cell with tiny introns.</title>
        <authorList>
            <person name="Slabodnick M."/>
            <person name="Ruby J.G."/>
            <person name="Reiff S.B."/>
            <person name="Swart E.C."/>
            <person name="Gosai S."/>
            <person name="Prabakaran S."/>
            <person name="Witkowska E."/>
            <person name="Larue G.E."/>
            <person name="Fisher S."/>
            <person name="Freeman R.M."/>
            <person name="Gunawardena J."/>
            <person name="Chu W."/>
            <person name="Stover N.A."/>
            <person name="Gregory B.D."/>
            <person name="Nowacki M."/>
            <person name="Derisi J."/>
            <person name="Roy S.W."/>
            <person name="Marshall W.F."/>
            <person name="Sood P."/>
        </authorList>
    </citation>
    <scope>NUCLEOTIDE SEQUENCE [LARGE SCALE GENOMIC DNA]</scope>
    <source>
        <strain evidence="2">WM001</strain>
    </source>
</reference>
<dbReference type="AlphaFoldDB" id="A0A1R2CRZ9"/>
<feature type="compositionally biased region" description="Low complexity" evidence="1">
    <location>
        <begin position="76"/>
        <end position="92"/>
    </location>
</feature>
<organism evidence="2 3">
    <name type="scientific">Stentor coeruleus</name>
    <dbReference type="NCBI Taxonomy" id="5963"/>
    <lineage>
        <taxon>Eukaryota</taxon>
        <taxon>Sar</taxon>
        <taxon>Alveolata</taxon>
        <taxon>Ciliophora</taxon>
        <taxon>Postciliodesmatophora</taxon>
        <taxon>Heterotrichea</taxon>
        <taxon>Heterotrichida</taxon>
        <taxon>Stentoridae</taxon>
        <taxon>Stentor</taxon>
    </lineage>
</organism>
<feature type="compositionally biased region" description="Polar residues" evidence="1">
    <location>
        <begin position="50"/>
        <end position="64"/>
    </location>
</feature>
<accession>A0A1R2CRZ9</accession>
<evidence type="ECO:0000256" key="1">
    <source>
        <dbReference type="SAM" id="MobiDB-lite"/>
    </source>
</evidence>
<dbReference type="EMBL" id="MPUH01000075">
    <property type="protein sequence ID" value="OMJ91755.1"/>
    <property type="molecule type" value="Genomic_DNA"/>
</dbReference>
<comment type="caution">
    <text evidence="2">The sequence shown here is derived from an EMBL/GenBank/DDBJ whole genome shotgun (WGS) entry which is preliminary data.</text>
</comment>